<evidence type="ECO:0000313" key="7">
    <source>
        <dbReference type="EMBL" id="SCC11236.1"/>
    </source>
</evidence>
<dbReference type="InterPro" id="IPR051533">
    <property type="entry name" value="WaaL-like"/>
</dbReference>
<evidence type="ECO:0000256" key="2">
    <source>
        <dbReference type="ARBA" id="ARBA00022692"/>
    </source>
</evidence>
<feature type="transmembrane region" description="Helical" evidence="5">
    <location>
        <begin position="12"/>
        <end position="31"/>
    </location>
</feature>
<dbReference type="PANTHER" id="PTHR37422">
    <property type="entry name" value="TEICHURONIC ACID BIOSYNTHESIS PROTEIN TUAE"/>
    <property type="match status" value="1"/>
</dbReference>
<keyword evidence="4 5" id="KW-0472">Membrane</keyword>
<evidence type="ECO:0000259" key="6">
    <source>
        <dbReference type="Pfam" id="PF04932"/>
    </source>
</evidence>
<keyword evidence="2 5" id="KW-0812">Transmembrane</keyword>
<dbReference type="Pfam" id="PF04932">
    <property type="entry name" value="Wzy_C"/>
    <property type="match status" value="1"/>
</dbReference>
<feature type="domain" description="O-antigen ligase-related" evidence="6">
    <location>
        <begin position="191"/>
        <end position="322"/>
    </location>
</feature>
<evidence type="ECO:0000256" key="5">
    <source>
        <dbReference type="SAM" id="Phobius"/>
    </source>
</evidence>
<feature type="transmembrane region" description="Helical" evidence="5">
    <location>
        <begin position="67"/>
        <end position="86"/>
    </location>
</feature>
<dbReference type="Proteomes" id="UP000198975">
    <property type="component" value="Unassembled WGS sequence"/>
</dbReference>
<feature type="transmembrane region" description="Helical" evidence="5">
    <location>
        <begin position="120"/>
        <end position="139"/>
    </location>
</feature>
<feature type="transmembrane region" description="Helical" evidence="5">
    <location>
        <begin position="159"/>
        <end position="179"/>
    </location>
</feature>
<gene>
    <name evidence="7" type="ORF">GA0061071_10637</name>
</gene>
<evidence type="ECO:0000256" key="3">
    <source>
        <dbReference type="ARBA" id="ARBA00022989"/>
    </source>
</evidence>
<evidence type="ECO:0000256" key="1">
    <source>
        <dbReference type="ARBA" id="ARBA00004141"/>
    </source>
</evidence>
<comment type="subcellular location">
    <subcellularLocation>
        <location evidence="1">Membrane</location>
        <topology evidence="1">Multi-pass membrane protein</topology>
    </subcellularLocation>
</comment>
<sequence>MNILTFSETSRKAYAFVFPLFLFFSAIFCMSTRTNNLFHISFALFIFSLFYKENFLQFVEKTKKKRLTFILVALMGVYYAATNIWGNTLYNLGSVLTHTLYIVVYLLLLTTLLEEPKTRHIALASIVAGVTVLSVYTLATDYSLVANLRQVSLSNPGPQNVIDLAGYCGIGILLSCMLLKEKGQQFYYIPIIIMLIMMIITQSRGPILALLIAFIFTLHRSVLTRRNITISLIIALILLAMAVLTPVGAMLMERFEVLGTQSGLRLSIWHHTLEELSGHPWLGRGFDYQLDFINYSGEHITTTHSIYLGALLKGGIVGFTLLMAVICSGMWRALKKFRENNRYDVALFIYALIFMSSQGMFIINNPRESWVLFWLPLGLVISRSLKKQS</sequence>
<feature type="transmembrane region" description="Helical" evidence="5">
    <location>
        <begin position="186"/>
        <end position="201"/>
    </location>
</feature>
<dbReference type="InterPro" id="IPR007016">
    <property type="entry name" value="O-antigen_ligase-rel_domated"/>
</dbReference>
<dbReference type="GO" id="GO:0016874">
    <property type="term" value="F:ligase activity"/>
    <property type="evidence" value="ECO:0007669"/>
    <property type="project" value="UniProtKB-KW"/>
</dbReference>
<evidence type="ECO:0000313" key="8">
    <source>
        <dbReference type="Proteomes" id="UP000198975"/>
    </source>
</evidence>
<protein>
    <submittedName>
        <fullName evidence="7">O-antigen ligase</fullName>
    </submittedName>
</protein>
<proteinExistence type="predicted"/>
<accession>A0A1C4BWE1</accession>
<feature type="transmembrane region" description="Helical" evidence="5">
    <location>
        <begin position="230"/>
        <end position="252"/>
    </location>
</feature>
<reference evidence="8" key="1">
    <citation type="submission" date="2016-08" db="EMBL/GenBank/DDBJ databases">
        <authorList>
            <person name="Varghese N."/>
            <person name="Submissions Spin"/>
        </authorList>
    </citation>
    <scope>NUCLEOTIDE SEQUENCE [LARGE SCALE GENOMIC DNA]</scope>
    <source>
        <strain evidence="8">REICA_082</strain>
    </source>
</reference>
<dbReference type="GO" id="GO:0016020">
    <property type="term" value="C:membrane"/>
    <property type="evidence" value="ECO:0007669"/>
    <property type="project" value="UniProtKB-SubCell"/>
</dbReference>
<keyword evidence="7" id="KW-0436">Ligase</keyword>
<keyword evidence="8" id="KW-1185">Reference proteome</keyword>
<dbReference type="AlphaFoldDB" id="A0A1C4BWE1"/>
<dbReference type="EMBL" id="FMAY01000006">
    <property type="protein sequence ID" value="SCC11236.1"/>
    <property type="molecule type" value="Genomic_DNA"/>
</dbReference>
<feature type="transmembrane region" description="Helical" evidence="5">
    <location>
        <begin position="92"/>
        <end position="113"/>
    </location>
</feature>
<dbReference type="OrthoDB" id="8534453at2"/>
<feature type="transmembrane region" description="Helical" evidence="5">
    <location>
        <begin position="37"/>
        <end position="55"/>
    </location>
</feature>
<organism evidence="7 8">
    <name type="scientific">Kosakonia oryzendophytica</name>
    <dbReference type="NCBI Taxonomy" id="1005665"/>
    <lineage>
        <taxon>Bacteria</taxon>
        <taxon>Pseudomonadati</taxon>
        <taxon>Pseudomonadota</taxon>
        <taxon>Gammaproteobacteria</taxon>
        <taxon>Enterobacterales</taxon>
        <taxon>Enterobacteriaceae</taxon>
        <taxon>Kosakonia</taxon>
    </lineage>
</organism>
<feature type="transmembrane region" description="Helical" evidence="5">
    <location>
        <begin position="343"/>
        <end position="363"/>
    </location>
</feature>
<feature type="transmembrane region" description="Helical" evidence="5">
    <location>
        <begin position="207"/>
        <end position="223"/>
    </location>
</feature>
<feature type="transmembrane region" description="Helical" evidence="5">
    <location>
        <begin position="306"/>
        <end position="331"/>
    </location>
</feature>
<name>A0A1C4BWE1_9ENTR</name>
<dbReference type="PANTHER" id="PTHR37422:SF13">
    <property type="entry name" value="LIPOPOLYSACCHARIDE BIOSYNTHESIS PROTEIN PA4999-RELATED"/>
    <property type="match status" value="1"/>
</dbReference>
<keyword evidence="3 5" id="KW-1133">Transmembrane helix</keyword>
<evidence type="ECO:0000256" key="4">
    <source>
        <dbReference type="ARBA" id="ARBA00023136"/>
    </source>
</evidence>
<dbReference type="RefSeq" id="WP_061492511.1">
    <property type="nucleotide sequence ID" value="NZ_CP115659.1"/>
</dbReference>